<feature type="non-terminal residue" evidence="1">
    <location>
        <position position="1"/>
    </location>
</feature>
<evidence type="ECO:0000313" key="2">
    <source>
        <dbReference type="Proteomes" id="UP000478052"/>
    </source>
</evidence>
<proteinExistence type="predicted"/>
<comment type="caution">
    <text evidence="1">The sequence shown here is derived from an EMBL/GenBank/DDBJ whole genome shotgun (WGS) entry which is preliminary data.</text>
</comment>
<dbReference type="AlphaFoldDB" id="A0A6G0Y9F2"/>
<organism evidence="1 2">
    <name type="scientific">Aphis craccivora</name>
    <name type="common">Cowpea aphid</name>
    <dbReference type="NCBI Taxonomy" id="307492"/>
    <lineage>
        <taxon>Eukaryota</taxon>
        <taxon>Metazoa</taxon>
        <taxon>Ecdysozoa</taxon>
        <taxon>Arthropoda</taxon>
        <taxon>Hexapoda</taxon>
        <taxon>Insecta</taxon>
        <taxon>Pterygota</taxon>
        <taxon>Neoptera</taxon>
        <taxon>Paraneoptera</taxon>
        <taxon>Hemiptera</taxon>
        <taxon>Sternorrhyncha</taxon>
        <taxon>Aphidomorpha</taxon>
        <taxon>Aphidoidea</taxon>
        <taxon>Aphididae</taxon>
        <taxon>Aphidini</taxon>
        <taxon>Aphis</taxon>
        <taxon>Aphis</taxon>
    </lineage>
</organism>
<evidence type="ECO:0008006" key="3">
    <source>
        <dbReference type="Google" id="ProtNLM"/>
    </source>
</evidence>
<protein>
    <recommendedName>
        <fullName evidence="3">THAP-type domain-containing protein</fullName>
    </recommendedName>
</protein>
<evidence type="ECO:0000313" key="1">
    <source>
        <dbReference type="EMBL" id="KAF0751479.1"/>
    </source>
</evidence>
<dbReference type="Proteomes" id="UP000478052">
    <property type="component" value="Unassembled WGS sequence"/>
</dbReference>
<dbReference type="EMBL" id="VUJU01005357">
    <property type="protein sequence ID" value="KAF0751479.1"/>
    <property type="molecule type" value="Genomic_DNA"/>
</dbReference>
<keyword evidence="2" id="KW-1185">Reference proteome</keyword>
<reference evidence="1 2" key="1">
    <citation type="submission" date="2019-08" db="EMBL/GenBank/DDBJ databases">
        <title>Whole genome of Aphis craccivora.</title>
        <authorList>
            <person name="Voronova N.V."/>
            <person name="Shulinski R.S."/>
            <person name="Bandarenka Y.V."/>
            <person name="Zhorov D.G."/>
            <person name="Warner D."/>
        </authorList>
    </citation>
    <scope>NUCLEOTIDE SEQUENCE [LARGE SCALE GENOMIC DNA]</scope>
    <source>
        <strain evidence="1">180601</strain>
        <tissue evidence="1">Whole Body</tissue>
    </source>
</reference>
<name>A0A6G0Y9F2_APHCR</name>
<accession>A0A6G0Y9F2</accession>
<sequence length="72" mass="8340">KSNPEKVSLFQFPKNEILREKWAYKMAYIDLPETELVNLKSKGGLVHPNINLFYFLSKVFKHSGSFNSSSDM</sequence>
<gene>
    <name evidence="1" type="ORF">FWK35_00026627</name>
</gene>